<accession>A0A3B1AFU2</accession>
<proteinExistence type="predicted"/>
<dbReference type="AlphaFoldDB" id="A0A3B1AFU2"/>
<dbReference type="InterPro" id="IPR006660">
    <property type="entry name" value="Arsenate_reductase-like"/>
</dbReference>
<dbReference type="NCBIfam" id="NF008107">
    <property type="entry name" value="PRK10853.1"/>
    <property type="match status" value="1"/>
</dbReference>
<name>A0A3B1AFU2_9ZZZZ</name>
<dbReference type="PROSITE" id="PS51353">
    <property type="entry name" value="ARSC"/>
    <property type="match status" value="1"/>
</dbReference>
<dbReference type="Gene3D" id="3.40.30.10">
    <property type="entry name" value="Glutaredoxin"/>
    <property type="match status" value="1"/>
</dbReference>
<sequence length="117" mass="13661">MAAPVIYGIANCDTVKKARRWLDDHLVKHQFHDFRRDGLSAKQLNAWFAEVELEVLLNKRSRTWRELDEKDKTNVTQAKAIKLMLAQPSLIKRPVLTMDKRILVGFDAKQYESLLVR</sequence>
<dbReference type="NCBIfam" id="TIGR01617">
    <property type="entry name" value="arsC_related"/>
    <property type="match status" value="1"/>
</dbReference>
<dbReference type="PANTHER" id="PTHR30041:SF8">
    <property type="entry name" value="PROTEIN YFFB"/>
    <property type="match status" value="1"/>
</dbReference>
<gene>
    <name evidence="1" type="ORF">MNBD_GAMMA21-403</name>
</gene>
<organism evidence="1">
    <name type="scientific">hydrothermal vent metagenome</name>
    <dbReference type="NCBI Taxonomy" id="652676"/>
    <lineage>
        <taxon>unclassified sequences</taxon>
        <taxon>metagenomes</taxon>
        <taxon>ecological metagenomes</taxon>
    </lineage>
</organism>
<dbReference type="InterPro" id="IPR006504">
    <property type="entry name" value="Tscrpt_reg_Spx/MgsR"/>
</dbReference>
<dbReference type="PANTHER" id="PTHR30041">
    <property type="entry name" value="ARSENATE REDUCTASE"/>
    <property type="match status" value="1"/>
</dbReference>
<dbReference type="EMBL" id="UOFR01000063">
    <property type="protein sequence ID" value="VAW98743.1"/>
    <property type="molecule type" value="Genomic_DNA"/>
</dbReference>
<dbReference type="SUPFAM" id="SSF52833">
    <property type="entry name" value="Thioredoxin-like"/>
    <property type="match status" value="1"/>
</dbReference>
<dbReference type="InterPro" id="IPR036249">
    <property type="entry name" value="Thioredoxin-like_sf"/>
</dbReference>
<protein>
    <submittedName>
        <fullName evidence="1">FIG138056: a glutathione-dependent thiol reductase</fullName>
    </submittedName>
</protein>
<evidence type="ECO:0000313" key="1">
    <source>
        <dbReference type="EMBL" id="VAW98743.1"/>
    </source>
</evidence>
<reference evidence="1" key="1">
    <citation type="submission" date="2018-06" db="EMBL/GenBank/DDBJ databases">
        <authorList>
            <person name="Zhirakovskaya E."/>
        </authorList>
    </citation>
    <scope>NUCLEOTIDE SEQUENCE</scope>
</reference>
<dbReference type="Pfam" id="PF03960">
    <property type="entry name" value="ArsC"/>
    <property type="match status" value="1"/>
</dbReference>
<dbReference type="CDD" id="cd03035">
    <property type="entry name" value="ArsC_Yffb"/>
    <property type="match status" value="1"/>
</dbReference>